<evidence type="ECO:0000256" key="5">
    <source>
        <dbReference type="ARBA" id="ARBA00022679"/>
    </source>
</evidence>
<feature type="transmembrane region" description="Helical" evidence="12">
    <location>
        <begin position="149"/>
        <end position="174"/>
    </location>
</feature>
<accession>A0A2T0AZF3</accession>
<protein>
    <submittedName>
        <fullName evidence="15">PTS system trehalose-specific EIIBC component</fullName>
    </submittedName>
</protein>
<evidence type="ECO:0000259" key="13">
    <source>
        <dbReference type="PROSITE" id="PS51098"/>
    </source>
</evidence>
<keyword evidence="7 12" id="KW-0812">Transmembrane</keyword>
<evidence type="ECO:0000313" key="15">
    <source>
        <dbReference type="EMBL" id="PRR76570.1"/>
    </source>
</evidence>
<dbReference type="PROSITE" id="PS51103">
    <property type="entry name" value="PTS_EIIC_TYPE_1"/>
    <property type="match status" value="1"/>
</dbReference>
<feature type="transmembrane region" description="Helical" evidence="12">
    <location>
        <begin position="186"/>
        <end position="207"/>
    </location>
</feature>
<dbReference type="CDD" id="cd00212">
    <property type="entry name" value="PTS_IIB_glc"/>
    <property type="match status" value="1"/>
</dbReference>
<dbReference type="NCBIfam" id="TIGR00826">
    <property type="entry name" value="EIIB_glc"/>
    <property type="match status" value="1"/>
</dbReference>
<comment type="caution">
    <text evidence="15">The sequence shown here is derived from an EMBL/GenBank/DDBJ whole genome shotgun (WGS) entry which is preliminary data.</text>
</comment>
<feature type="transmembrane region" description="Helical" evidence="12">
    <location>
        <begin position="258"/>
        <end position="280"/>
    </location>
</feature>
<dbReference type="GO" id="GO:0016301">
    <property type="term" value="F:kinase activity"/>
    <property type="evidence" value="ECO:0007669"/>
    <property type="project" value="UniProtKB-KW"/>
</dbReference>
<name>A0A2T0AZF3_9CLOT</name>
<dbReference type="InterPro" id="IPR050558">
    <property type="entry name" value="PTS_Sugar-Specific_Components"/>
</dbReference>
<dbReference type="Pfam" id="PF00367">
    <property type="entry name" value="PTS_EIIB"/>
    <property type="match status" value="1"/>
</dbReference>
<evidence type="ECO:0000256" key="10">
    <source>
        <dbReference type="ARBA" id="ARBA00023136"/>
    </source>
</evidence>
<keyword evidence="16" id="KW-1185">Reference proteome</keyword>
<organism evidence="15 16">
    <name type="scientific">Clostridium thermopalmarium DSM 5974</name>
    <dbReference type="NCBI Taxonomy" id="1121340"/>
    <lineage>
        <taxon>Bacteria</taxon>
        <taxon>Bacillati</taxon>
        <taxon>Bacillota</taxon>
        <taxon>Clostridia</taxon>
        <taxon>Eubacteriales</taxon>
        <taxon>Clostridiaceae</taxon>
        <taxon>Clostridium</taxon>
    </lineage>
</organism>
<reference evidence="15 16" key="1">
    <citation type="submission" date="2018-03" db="EMBL/GenBank/DDBJ databases">
        <title>Genome sequence of Clostridium thermopalmarium DSM 5974.</title>
        <authorList>
            <person name="Poehlein A."/>
            <person name="Daniel R."/>
        </authorList>
    </citation>
    <scope>NUCLEOTIDE SEQUENCE [LARGE SCALE GENOMIC DNA]</scope>
    <source>
        <strain evidence="15 16">DSM 5974</strain>
    </source>
</reference>
<dbReference type="InterPro" id="IPR036878">
    <property type="entry name" value="Glu_permease_IIB"/>
</dbReference>
<evidence type="ECO:0000256" key="1">
    <source>
        <dbReference type="ARBA" id="ARBA00004651"/>
    </source>
</evidence>
<evidence type="ECO:0000256" key="4">
    <source>
        <dbReference type="ARBA" id="ARBA00022597"/>
    </source>
</evidence>
<feature type="transmembrane region" description="Helical" evidence="12">
    <location>
        <begin position="401"/>
        <end position="423"/>
    </location>
</feature>
<evidence type="ECO:0000256" key="8">
    <source>
        <dbReference type="ARBA" id="ARBA00022777"/>
    </source>
</evidence>
<dbReference type="GO" id="GO:0090589">
    <property type="term" value="F:protein-phosphocysteine-trehalose phosphotransferase system transporter activity"/>
    <property type="evidence" value="ECO:0007669"/>
    <property type="project" value="TreeGrafter"/>
</dbReference>
<feature type="transmembrane region" description="Helical" evidence="12">
    <location>
        <begin position="108"/>
        <end position="129"/>
    </location>
</feature>
<dbReference type="InterPro" id="IPR001996">
    <property type="entry name" value="PTS_IIB_1"/>
</dbReference>
<gene>
    <name evidence="15" type="primary">treB_1</name>
    <name evidence="15" type="ORF">CPAL_02410</name>
</gene>
<feature type="domain" description="PTS EIIB type-1" evidence="13">
    <location>
        <begin position="4"/>
        <end position="87"/>
    </location>
</feature>
<feature type="active site" description="Phosphocysteine intermediate; for EIIB activity" evidence="11">
    <location>
        <position position="26"/>
    </location>
</feature>
<feature type="transmembrane region" description="Helical" evidence="12">
    <location>
        <begin position="343"/>
        <end position="362"/>
    </location>
</feature>
<dbReference type="OrthoDB" id="92465at2"/>
<evidence type="ECO:0000313" key="16">
    <source>
        <dbReference type="Proteomes" id="UP000239614"/>
    </source>
</evidence>
<dbReference type="FunFam" id="3.30.1360.60:FF:000001">
    <property type="entry name" value="PTS system glucose-specific IIBC component PtsG"/>
    <property type="match status" value="1"/>
</dbReference>
<dbReference type="InterPro" id="IPR018113">
    <property type="entry name" value="PTrfase_EIIB_Cys"/>
</dbReference>
<dbReference type="GO" id="GO:0008982">
    <property type="term" value="F:protein-N(PI)-phosphohistidine-sugar phosphotransferase activity"/>
    <property type="evidence" value="ECO:0007669"/>
    <property type="project" value="InterPro"/>
</dbReference>
<keyword evidence="10 12" id="KW-0472">Membrane</keyword>
<feature type="transmembrane region" description="Helical" evidence="12">
    <location>
        <begin position="374"/>
        <end position="394"/>
    </location>
</feature>
<keyword evidence="9 12" id="KW-1133">Transmembrane helix</keyword>
<sequence length="470" mass="50022">MDYSKSAEKVLEHIGGKDNVEGAAHCATRLRIVVKDNSKVDIKAIENVEGVKGAFVNGGQIQVIFGVGAVNEAYKFFIKEAGIQDMSLSDVKNETEKKMNPFQKFIKMISDIFVPIIPALLSTALLMGINNILTQKGMFIQGKSLLEAYPGIAGFAGMINLMSTAAFTFLPILISYSATKRFGGTPILGLVLGCIMVHPDLANAYSVGSGSLTPKTWSLFGLTVSQVGYQGAVIPSILGAWVLANIEKRANKIIPESLRLFFVPLITIMLSGFAMFLVLGPIGREMGNGITWAVTTMYETFGALGAAVFSALHQAIVVTGIHHTFQAVEMQLLSERGFDPLQPFFSVAAAAQGGAVLGVLIARKNDTKFKQLGSTAFVSALLGITEPAIFGVTLRYRWPFICGAIAAGVGGAYMYIAGVKAIGMGATVIPGLALIDVGGHLQYIIGNVLAVVLGAVLVLAYYKTKKPSWE</sequence>
<dbReference type="PROSITE" id="PS01035">
    <property type="entry name" value="PTS_EIIB_TYPE_1_CYS"/>
    <property type="match status" value="1"/>
</dbReference>
<evidence type="ECO:0000256" key="3">
    <source>
        <dbReference type="ARBA" id="ARBA00022475"/>
    </source>
</evidence>
<keyword evidence="5" id="KW-0808">Transferase</keyword>
<dbReference type="Pfam" id="PF02378">
    <property type="entry name" value="PTS_EIIC"/>
    <property type="match status" value="1"/>
</dbReference>
<dbReference type="PROSITE" id="PS51098">
    <property type="entry name" value="PTS_EIIB_TYPE_1"/>
    <property type="match status" value="1"/>
</dbReference>
<dbReference type="RefSeq" id="WP_106023925.1">
    <property type="nucleotide sequence ID" value="NZ_PVXN01000005.1"/>
</dbReference>
<dbReference type="SUPFAM" id="SSF55604">
    <property type="entry name" value="Glucose permease domain IIB"/>
    <property type="match status" value="1"/>
</dbReference>
<feature type="domain" description="PTS EIIC type-1" evidence="14">
    <location>
        <begin position="107"/>
        <end position="470"/>
    </location>
</feature>
<keyword evidence="2" id="KW-0813">Transport</keyword>
<keyword evidence="8" id="KW-0418">Kinase</keyword>
<dbReference type="GO" id="GO:0015771">
    <property type="term" value="P:trehalose transport"/>
    <property type="evidence" value="ECO:0007669"/>
    <property type="project" value="TreeGrafter"/>
</dbReference>
<dbReference type="GO" id="GO:0005886">
    <property type="term" value="C:plasma membrane"/>
    <property type="evidence" value="ECO:0007669"/>
    <property type="project" value="UniProtKB-SubCell"/>
</dbReference>
<dbReference type="InterPro" id="IPR013013">
    <property type="entry name" value="PTS_EIIC_1"/>
</dbReference>
<evidence type="ECO:0000259" key="14">
    <source>
        <dbReference type="PROSITE" id="PS51103"/>
    </source>
</evidence>
<proteinExistence type="predicted"/>
<evidence type="ECO:0000256" key="12">
    <source>
        <dbReference type="SAM" id="Phobius"/>
    </source>
</evidence>
<feature type="transmembrane region" description="Helical" evidence="12">
    <location>
        <begin position="227"/>
        <end position="246"/>
    </location>
</feature>
<dbReference type="PANTHER" id="PTHR30175:SF1">
    <property type="entry name" value="PTS SYSTEM ARBUTIN-, CELLOBIOSE-, AND SALICIN-SPECIFIC EIIBC COMPONENT-RELATED"/>
    <property type="match status" value="1"/>
</dbReference>
<dbReference type="Gene3D" id="3.30.1360.60">
    <property type="entry name" value="Glucose permease domain IIB"/>
    <property type="match status" value="1"/>
</dbReference>
<dbReference type="Proteomes" id="UP000239614">
    <property type="component" value="Unassembled WGS sequence"/>
</dbReference>
<dbReference type="PANTHER" id="PTHR30175">
    <property type="entry name" value="PHOSPHOTRANSFERASE SYSTEM TRANSPORT PROTEIN"/>
    <property type="match status" value="1"/>
</dbReference>
<evidence type="ECO:0000256" key="9">
    <source>
        <dbReference type="ARBA" id="ARBA00022989"/>
    </source>
</evidence>
<dbReference type="AlphaFoldDB" id="A0A2T0AZF3"/>
<keyword evidence="6" id="KW-0598">Phosphotransferase system</keyword>
<dbReference type="GO" id="GO:0009401">
    <property type="term" value="P:phosphoenolpyruvate-dependent sugar phosphotransferase system"/>
    <property type="evidence" value="ECO:0007669"/>
    <property type="project" value="UniProtKB-KW"/>
</dbReference>
<evidence type="ECO:0000256" key="7">
    <source>
        <dbReference type="ARBA" id="ARBA00022692"/>
    </source>
</evidence>
<evidence type="ECO:0000256" key="2">
    <source>
        <dbReference type="ARBA" id="ARBA00022448"/>
    </source>
</evidence>
<keyword evidence="4" id="KW-0762">Sugar transport</keyword>
<dbReference type="EMBL" id="PVXN01000005">
    <property type="protein sequence ID" value="PRR76570.1"/>
    <property type="molecule type" value="Genomic_DNA"/>
</dbReference>
<comment type="subcellular location">
    <subcellularLocation>
        <location evidence="1">Cell membrane</location>
        <topology evidence="1">Multi-pass membrane protein</topology>
    </subcellularLocation>
</comment>
<feature type="transmembrane region" description="Helical" evidence="12">
    <location>
        <begin position="300"/>
        <end position="322"/>
    </location>
</feature>
<evidence type="ECO:0000256" key="11">
    <source>
        <dbReference type="PROSITE-ProRule" id="PRU00421"/>
    </source>
</evidence>
<dbReference type="InterPro" id="IPR003352">
    <property type="entry name" value="PTS_EIIC"/>
</dbReference>
<feature type="transmembrane region" description="Helical" evidence="12">
    <location>
        <begin position="443"/>
        <end position="462"/>
    </location>
</feature>
<keyword evidence="3" id="KW-1003">Cell membrane</keyword>
<evidence type="ECO:0000256" key="6">
    <source>
        <dbReference type="ARBA" id="ARBA00022683"/>
    </source>
</evidence>